<proteinExistence type="predicted"/>
<gene>
    <name evidence="1" type="ORF">FPE01S_01_09130</name>
</gene>
<organism evidence="1 2">
    <name type="scientific">Flavihumibacter petaseus NBRC 106054</name>
    <dbReference type="NCBI Taxonomy" id="1220578"/>
    <lineage>
        <taxon>Bacteria</taxon>
        <taxon>Pseudomonadati</taxon>
        <taxon>Bacteroidota</taxon>
        <taxon>Chitinophagia</taxon>
        <taxon>Chitinophagales</taxon>
        <taxon>Chitinophagaceae</taxon>
        <taxon>Flavihumibacter</taxon>
    </lineage>
</organism>
<dbReference type="AlphaFoldDB" id="A0A0E9MWN1"/>
<dbReference type="STRING" id="1220578.FPE01S_01_09130"/>
<dbReference type="Proteomes" id="UP000033121">
    <property type="component" value="Unassembled WGS sequence"/>
</dbReference>
<accession>A0A0E9MWN1</accession>
<evidence type="ECO:0000313" key="1">
    <source>
        <dbReference type="EMBL" id="GAO41898.1"/>
    </source>
</evidence>
<dbReference type="EMBL" id="BBWV01000001">
    <property type="protein sequence ID" value="GAO41898.1"/>
    <property type="molecule type" value="Genomic_DNA"/>
</dbReference>
<comment type="caution">
    <text evidence="1">The sequence shown here is derived from an EMBL/GenBank/DDBJ whole genome shotgun (WGS) entry which is preliminary data.</text>
</comment>
<evidence type="ECO:0000313" key="2">
    <source>
        <dbReference type="Proteomes" id="UP000033121"/>
    </source>
</evidence>
<keyword evidence="2" id="KW-1185">Reference proteome</keyword>
<sequence length="122" mass="13033">MSVAAFFVYLCMLLVKGGDRVETGTPLHDIACAHFAQSLSADENVLAFSSATGPSASFIDADDIEEDDDNSDPFPKKSKAAALVIAAVYYPHPGLLPARFKSGSFFPGPGSGNYLYKRVLRV</sequence>
<reference evidence="1 2" key="1">
    <citation type="submission" date="2015-04" db="EMBL/GenBank/DDBJ databases">
        <title>Whole genome shotgun sequence of Flavihumibacter petaseus NBRC 106054.</title>
        <authorList>
            <person name="Miyazawa S."/>
            <person name="Hosoyama A."/>
            <person name="Hashimoto M."/>
            <person name="Noguchi M."/>
            <person name="Tsuchikane K."/>
            <person name="Ohji S."/>
            <person name="Yamazoe A."/>
            <person name="Ichikawa N."/>
            <person name="Kimura A."/>
            <person name="Fujita N."/>
        </authorList>
    </citation>
    <scope>NUCLEOTIDE SEQUENCE [LARGE SCALE GENOMIC DNA]</scope>
    <source>
        <strain evidence="1 2">NBRC 106054</strain>
    </source>
</reference>
<name>A0A0E9MWN1_9BACT</name>
<protein>
    <submittedName>
        <fullName evidence="1">Uncharacterized protein</fullName>
    </submittedName>
</protein>